<evidence type="ECO:0008006" key="4">
    <source>
        <dbReference type="Google" id="ProtNLM"/>
    </source>
</evidence>
<feature type="compositionally biased region" description="Low complexity" evidence="1">
    <location>
        <begin position="44"/>
        <end position="71"/>
    </location>
</feature>
<evidence type="ECO:0000256" key="1">
    <source>
        <dbReference type="SAM" id="MobiDB-lite"/>
    </source>
</evidence>
<reference evidence="2" key="1">
    <citation type="submission" date="2023-10" db="EMBL/GenBank/DDBJ databases">
        <authorList>
            <person name="Chen Y."/>
            <person name="Shah S."/>
            <person name="Dougan E. K."/>
            <person name="Thang M."/>
            <person name="Chan C."/>
        </authorList>
    </citation>
    <scope>NUCLEOTIDE SEQUENCE [LARGE SCALE GENOMIC DNA]</scope>
</reference>
<organism evidence="2 3">
    <name type="scientific">Prorocentrum cordatum</name>
    <dbReference type="NCBI Taxonomy" id="2364126"/>
    <lineage>
        <taxon>Eukaryota</taxon>
        <taxon>Sar</taxon>
        <taxon>Alveolata</taxon>
        <taxon>Dinophyceae</taxon>
        <taxon>Prorocentrales</taxon>
        <taxon>Prorocentraceae</taxon>
        <taxon>Prorocentrum</taxon>
    </lineage>
</organism>
<evidence type="ECO:0000313" key="2">
    <source>
        <dbReference type="EMBL" id="CAK0860452.1"/>
    </source>
</evidence>
<dbReference type="EMBL" id="CAUYUJ010015982">
    <property type="protein sequence ID" value="CAK0860452.1"/>
    <property type="molecule type" value="Genomic_DNA"/>
</dbReference>
<gene>
    <name evidence="2" type="ORF">PCOR1329_LOCUS49422</name>
</gene>
<keyword evidence="3" id="KW-1185">Reference proteome</keyword>
<protein>
    <recommendedName>
        <fullName evidence="4">PARP</fullName>
    </recommendedName>
</protein>
<evidence type="ECO:0000313" key="3">
    <source>
        <dbReference type="Proteomes" id="UP001189429"/>
    </source>
</evidence>
<accession>A0ABN9UKT2</accession>
<proteinExistence type="predicted"/>
<dbReference type="Proteomes" id="UP001189429">
    <property type="component" value="Unassembled WGS sequence"/>
</dbReference>
<dbReference type="Gene3D" id="3.90.228.10">
    <property type="match status" value="1"/>
</dbReference>
<name>A0ABN9UKT2_9DINO</name>
<sequence length="310" mass="31907">MATTAPVGPAAHGHPRSFRGLPLDGSCRVAGALAASVRALAGAPPGAAASSAPRPAAPRGPAADGAAAGGACERGASCEPPAPERCPALRASACRRAASPGADPAAASRRLDFWRIGGAVVDAALYRMGRAAGAPGADLLESGSAEAEAVLSLYLLASGVEIAGTARPAPGRAVVQRVRNRQLLEQYSAYAADGPFQEGGAPCPRRYREDLVWHGTRLKRADGEQASLAEKLQSIARHGFDPRRCTKGAAPEGGIWISAEPLASFGHGGDGLTAFVLCLAKTHFNEWLGSACARVLQRERVLPLYMLVHC</sequence>
<feature type="region of interest" description="Disordered" evidence="1">
    <location>
        <begin position="44"/>
        <end position="79"/>
    </location>
</feature>
<comment type="caution">
    <text evidence="2">The sequence shown here is derived from an EMBL/GenBank/DDBJ whole genome shotgun (WGS) entry which is preliminary data.</text>
</comment>